<reference evidence="2" key="1">
    <citation type="submission" date="2022-09" db="EMBL/GenBank/DDBJ databases">
        <authorList>
            <person name="Zoaiter M."/>
        </authorList>
    </citation>
    <scope>NUCLEOTIDE SEQUENCE</scope>
    <source>
        <strain evidence="2">DSM 19848</strain>
    </source>
</reference>
<feature type="signal peptide" evidence="1">
    <location>
        <begin position="1"/>
        <end position="20"/>
    </location>
</feature>
<dbReference type="EMBL" id="JAOXXL010000012">
    <property type="protein sequence ID" value="MCY7008065.1"/>
    <property type="molecule type" value="Genomic_DNA"/>
</dbReference>
<keyword evidence="3" id="KW-1185">Reference proteome</keyword>
<proteinExistence type="predicted"/>
<protein>
    <submittedName>
        <fullName evidence="2">Uncharacterized protein</fullName>
    </submittedName>
</protein>
<comment type="caution">
    <text evidence="2">The sequence shown here is derived from an EMBL/GenBank/DDBJ whole genome shotgun (WGS) entry which is preliminary data.</text>
</comment>
<dbReference type="Proteomes" id="UP001062738">
    <property type="component" value="Unassembled WGS sequence"/>
</dbReference>
<keyword evidence="1" id="KW-0732">Signal</keyword>
<evidence type="ECO:0000313" key="3">
    <source>
        <dbReference type="Proteomes" id="UP001062738"/>
    </source>
</evidence>
<evidence type="ECO:0000313" key="2">
    <source>
        <dbReference type="EMBL" id="MCY7008065.1"/>
    </source>
</evidence>
<sequence>MKKSLLITILMFCLSLLSFGATNKFDFQKRTVKLNNGIEMPIIGIGVFIK</sequence>
<feature type="chain" id="PRO_5046429378" evidence="1">
    <location>
        <begin position="21"/>
        <end position="50"/>
    </location>
</feature>
<name>A0ABT4DHI5_FUSSI</name>
<dbReference type="RefSeq" id="WP_265152059.1">
    <property type="nucleotide sequence ID" value="NZ_JAOXXL010000012.1"/>
</dbReference>
<evidence type="ECO:0000256" key="1">
    <source>
        <dbReference type="SAM" id="SignalP"/>
    </source>
</evidence>
<accession>A0ABT4DHI5</accession>
<gene>
    <name evidence="2" type="ORF">OCK72_05265</name>
</gene>
<organism evidence="2 3">
    <name type="scientific">Fusobacterium simiae</name>
    <dbReference type="NCBI Taxonomy" id="855"/>
    <lineage>
        <taxon>Bacteria</taxon>
        <taxon>Fusobacteriati</taxon>
        <taxon>Fusobacteriota</taxon>
        <taxon>Fusobacteriia</taxon>
        <taxon>Fusobacteriales</taxon>
        <taxon>Fusobacteriaceae</taxon>
        <taxon>Fusobacterium</taxon>
    </lineage>
</organism>